<accession>A0A3D9XAB3</accession>
<keyword evidence="1" id="KW-1133">Transmembrane helix</keyword>
<name>A0A3D9XAB3_PARVE</name>
<reference evidence="2 3" key="1">
    <citation type="submission" date="2018-08" db="EMBL/GenBank/DDBJ databases">
        <title>Genomic Encyclopedia of Archaeal and Bacterial Type Strains, Phase II (KMG-II): from individual species to whole genera.</title>
        <authorList>
            <person name="Goeker M."/>
        </authorList>
    </citation>
    <scope>NUCLEOTIDE SEQUENCE [LARGE SCALE GENOMIC DNA]</scope>
    <source>
        <strain evidence="2 3">DSM 17099</strain>
    </source>
</reference>
<evidence type="ECO:0000256" key="1">
    <source>
        <dbReference type="SAM" id="Phobius"/>
    </source>
</evidence>
<dbReference type="EMBL" id="QTUJ01000004">
    <property type="protein sequence ID" value="REF67404.1"/>
    <property type="molecule type" value="Genomic_DNA"/>
</dbReference>
<dbReference type="AlphaFoldDB" id="A0A3D9XAB3"/>
<evidence type="ECO:0000313" key="3">
    <source>
        <dbReference type="Proteomes" id="UP000256941"/>
    </source>
</evidence>
<proteinExistence type="predicted"/>
<gene>
    <name evidence="2" type="ORF">BDD41_4429</name>
</gene>
<sequence>MSEFVIAFIAMPLAVVAVGYVAMRLNERAVKHEKHHPAE</sequence>
<comment type="caution">
    <text evidence="2">The sequence shown here is derived from an EMBL/GenBank/DDBJ whole genome shotgun (WGS) entry which is preliminary data.</text>
</comment>
<protein>
    <submittedName>
        <fullName evidence="2">Uncharacterized protein</fullName>
    </submittedName>
</protein>
<keyword evidence="1" id="KW-0812">Transmembrane</keyword>
<keyword evidence="1" id="KW-0472">Membrane</keyword>
<evidence type="ECO:0000313" key="2">
    <source>
        <dbReference type="EMBL" id="REF67404.1"/>
    </source>
</evidence>
<organism evidence="2 3">
    <name type="scientific">Paracoccus versutus</name>
    <name type="common">Thiobacillus versutus</name>
    <dbReference type="NCBI Taxonomy" id="34007"/>
    <lineage>
        <taxon>Bacteria</taxon>
        <taxon>Pseudomonadati</taxon>
        <taxon>Pseudomonadota</taxon>
        <taxon>Alphaproteobacteria</taxon>
        <taxon>Rhodobacterales</taxon>
        <taxon>Paracoccaceae</taxon>
        <taxon>Paracoccus</taxon>
    </lineage>
</organism>
<feature type="transmembrane region" description="Helical" evidence="1">
    <location>
        <begin position="6"/>
        <end position="25"/>
    </location>
</feature>
<dbReference type="Proteomes" id="UP000256941">
    <property type="component" value="Unassembled WGS sequence"/>
</dbReference>